<dbReference type="Proteomes" id="UP000094669">
    <property type="component" value="Unassembled WGS sequence"/>
</dbReference>
<dbReference type="EMBL" id="MCRM02000003">
    <property type="protein sequence ID" value="PNV76292.1"/>
    <property type="molecule type" value="Genomic_DNA"/>
</dbReference>
<organism evidence="1 2">
    <name type="scientific">Leptospira inadai serovar Lyme</name>
    <dbReference type="NCBI Taxonomy" id="293084"/>
    <lineage>
        <taxon>Bacteria</taxon>
        <taxon>Pseudomonadati</taxon>
        <taxon>Spirochaetota</taxon>
        <taxon>Spirochaetia</taxon>
        <taxon>Leptospirales</taxon>
        <taxon>Leptospiraceae</taxon>
        <taxon>Leptospira</taxon>
    </lineage>
</organism>
<name>A0ABX4YMR5_9LEPT</name>
<evidence type="ECO:0000313" key="2">
    <source>
        <dbReference type="Proteomes" id="UP000094669"/>
    </source>
</evidence>
<dbReference type="Gene3D" id="3.40.470.10">
    <property type="entry name" value="Uracil-DNA glycosylase-like domain"/>
    <property type="match status" value="1"/>
</dbReference>
<evidence type="ECO:0008006" key="3">
    <source>
        <dbReference type="Google" id="ProtNLM"/>
    </source>
</evidence>
<dbReference type="RefSeq" id="WP_010419401.1">
    <property type="nucleotide sequence ID" value="NZ_MCRM02000003.1"/>
</dbReference>
<evidence type="ECO:0000313" key="1">
    <source>
        <dbReference type="EMBL" id="PNV76292.1"/>
    </source>
</evidence>
<dbReference type="InterPro" id="IPR036895">
    <property type="entry name" value="Uracil-DNA_glycosylase-like_sf"/>
</dbReference>
<reference evidence="1" key="1">
    <citation type="submission" date="2018-01" db="EMBL/GenBank/DDBJ databases">
        <title>Genomic characterization of Leptospira inadai serogroup Lyme isolated from captured rat in Brazil and comparative analysis with human reference strain.</title>
        <authorList>
            <person name="Moreno L.Z."/>
            <person name="Loureiro A.P."/>
            <person name="Miraglia F."/>
            <person name="Kremer F.S."/>
            <person name="Eslabao M.R."/>
            <person name="Dellagostin O.A."/>
            <person name="Lilenbaum W."/>
            <person name="Moreno A.M."/>
        </authorList>
    </citation>
    <scope>NUCLEOTIDE SEQUENCE [LARGE SCALE GENOMIC DNA]</scope>
    <source>
        <strain evidence="1">M34/99</strain>
    </source>
</reference>
<keyword evidence="2" id="KW-1185">Reference proteome</keyword>
<proteinExistence type="predicted"/>
<accession>A0ABX4YMR5</accession>
<comment type="caution">
    <text evidence="1">The sequence shown here is derived from an EMBL/GenBank/DDBJ whole genome shotgun (WGS) entry which is preliminary data.</text>
</comment>
<sequence>MTNTPTPLQELKGILQDLRFLIKKEDFPIFRKQGEPDPQTMEMVWKENWSFGSASAQSGIATETRGVQVRIPPKEQDRNFSCKLCPERLSAVRHFIVRGRKKILVLHYTGEFQPNKPSYAKTSPQRIFRTSEAENLFDRMIQKEFGFSMREFYYQEYPACLFSQDRSSELDWKRRVENCQVHVKETIQKEGIKGIILLGAAATLAFGKEEAARLLGKRVEFEPGVPMVILRSPEAILASEQKRKVASSDSAEFREAKKKEIEVKESVLSQLNLFHQEVKDRI</sequence>
<gene>
    <name evidence="1" type="ORF">BES34_004645</name>
</gene>
<protein>
    <recommendedName>
        <fullName evidence="3">Uracil-DNA glycosylase-like domain-containing protein</fullName>
    </recommendedName>
</protein>